<evidence type="ECO:0000313" key="16">
    <source>
        <dbReference type="EMBL" id="KAL2092657.1"/>
    </source>
</evidence>
<dbReference type="PROSITE" id="PS50835">
    <property type="entry name" value="IG_LIKE"/>
    <property type="match status" value="13"/>
</dbReference>
<dbReference type="InterPro" id="IPR000152">
    <property type="entry name" value="EGF-type_Asp/Asn_hydroxyl_site"/>
</dbReference>
<protein>
    <submittedName>
        <fullName evidence="16">Uncharacterized protein</fullName>
    </submittedName>
</protein>
<feature type="domain" description="Nidogen G2 beta-barrel" evidence="15">
    <location>
        <begin position="1289"/>
        <end position="1519"/>
    </location>
</feature>
<dbReference type="InterPro" id="IPR007110">
    <property type="entry name" value="Ig-like_dom"/>
</dbReference>
<dbReference type="PROSITE" id="PS01186">
    <property type="entry name" value="EGF_2"/>
    <property type="match status" value="3"/>
</dbReference>
<keyword evidence="7" id="KW-0677">Repeat</keyword>
<reference evidence="16 17" key="1">
    <citation type="submission" date="2024-09" db="EMBL/GenBank/DDBJ databases">
        <title>A chromosome-level genome assembly of Gray's grenadier anchovy, Coilia grayii.</title>
        <authorList>
            <person name="Fu Z."/>
        </authorList>
    </citation>
    <scope>NUCLEOTIDE SEQUENCE [LARGE SCALE GENOMIC DNA]</scope>
    <source>
        <strain evidence="16">G4</strain>
        <tissue evidence="16">Muscle</tissue>
    </source>
</reference>
<dbReference type="SMART" id="SM00179">
    <property type="entry name" value="EGF_CA"/>
    <property type="match status" value="8"/>
</dbReference>
<dbReference type="InterPro" id="IPR009030">
    <property type="entry name" value="Growth_fac_rcpt_cys_sf"/>
</dbReference>
<feature type="domain" description="Ig-like" evidence="14">
    <location>
        <begin position="1052"/>
        <end position="1133"/>
    </location>
</feature>
<feature type="domain" description="EGF-like" evidence="13">
    <location>
        <begin position="1533"/>
        <end position="1572"/>
    </location>
</feature>
<name>A0ABD1K0J7_9TELE</name>
<evidence type="ECO:0000256" key="5">
    <source>
        <dbReference type="ARBA" id="ARBA00022606"/>
    </source>
</evidence>
<evidence type="ECO:0000256" key="4">
    <source>
        <dbReference type="ARBA" id="ARBA00022536"/>
    </source>
</evidence>
<dbReference type="FunFam" id="2.60.40.10:FF:000130">
    <property type="entry name" value="Hemicentin 1"/>
    <property type="match status" value="2"/>
</dbReference>
<dbReference type="Gene3D" id="2.10.25.10">
    <property type="entry name" value="Laminin"/>
    <property type="match status" value="8"/>
</dbReference>
<accession>A0ABD1K0J7</accession>
<feature type="domain" description="Ig-like" evidence="14">
    <location>
        <begin position="781"/>
        <end position="866"/>
    </location>
</feature>
<feature type="domain" description="EGF-like" evidence="13">
    <location>
        <begin position="1743"/>
        <end position="1783"/>
    </location>
</feature>
<dbReference type="FunFam" id="2.10.25.10:FF:000385">
    <property type="entry name" value="Hemicentin 1"/>
    <property type="match status" value="1"/>
</dbReference>
<keyword evidence="17" id="KW-1185">Reference proteome</keyword>
<evidence type="ECO:0000313" key="17">
    <source>
        <dbReference type="Proteomes" id="UP001591681"/>
    </source>
</evidence>
<keyword evidence="9 12" id="KW-1015">Disulfide bond</keyword>
<keyword evidence="5" id="KW-0716">Sensory transduction</keyword>
<dbReference type="SUPFAM" id="SSF48726">
    <property type="entry name" value="Immunoglobulin"/>
    <property type="match status" value="13"/>
</dbReference>
<dbReference type="InterPro" id="IPR003599">
    <property type="entry name" value="Ig_sub"/>
</dbReference>
<dbReference type="FunFam" id="2.60.40.10:FF:000706">
    <property type="entry name" value="Hemicentin 1"/>
    <property type="match status" value="1"/>
</dbReference>
<evidence type="ECO:0000256" key="2">
    <source>
        <dbReference type="ARBA" id="ARBA00022525"/>
    </source>
</evidence>
<comment type="subcellular location">
    <subcellularLocation>
        <location evidence="1">Secreted</location>
        <location evidence="1">Extracellular space</location>
        <location evidence="1">Extracellular matrix</location>
    </subcellularLocation>
</comment>
<feature type="domain" description="Ig-like" evidence="14">
    <location>
        <begin position="413"/>
        <end position="501"/>
    </location>
</feature>
<dbReference type="SMART" id="SM00682">
    <property type="entry name" value="G2F"/>
    <property type="match status" value="1"/>
</dbReference>
<dbReference type="Pfam" id="PF12662">
    <property type="entry name" value="cEGF"/>
    <property type="match status" value="2"/>
</dbReference>
<feature type="domain" description="EGF-like" evidence="13">
    <location>
        <begin position="1700"/>
        <end position="1735"/>
    </location>
</feature>
<sequence>MEVLTCAACTLKILYMSPSILDSGRLSDVFSPSILDSGRLSDVLSPSILDSGRPSEVSVPEGEEVTLECRVMGTPPPQVSWLRNGLKLDDSEHTHISMSPDGGALTLSRVRVEDGGTYTCLAVSPAGQESKIYTLFVMEGSSPREVLATQDSVVTLECQTTGTPPPLISWLRNHRPLVLSPRTRLLSADSVLRISPVQLSDTGVYTCVAHSRAGRAELNFDLQVQVPPGVEHVEPTEHVTVVSGSQVTLTCEARGVPPPTLTWLKDGQELSLQRNLLLDGQETRFLLPHVSLADAGLYSCLASNQAGSSTKTFNLTVLDPPRISGSASPEEMLVAVDSELELECVAEGSPPPSLSWLKDGRPLGERTDLIQRGGQILRINKVKVEDAGLYTCLATSPAGEDGRNYWVRVQVPPTLLGSDDVRLVTVPIKGHLTLECQTEGDPPPMIEWHKDEAPLQLGGRIQSIAGGQILEIADVREEDSGQYSCMVTNIAGSSSLLFTVDILLPPVIREGSSVVTAHVSQDAVLPCEVEGGTSPSVIWRRDSGMLSLGNGRYTLLSEGSLRIESVQVTDAGRYYCTVSNAAGSDHTHIDLRVFVSPSISAGPLNVTVTSGLRALLSCEATGAPVPTVTWKRNGTPLNTDLTAANYRLLSSGSLVLMAPAEEDEGYFECVAQNEAGEERRVIEVILQVPPTIEDDVTSVTAIKMTPVTLPCQAAGRPEPTVTWTKNGATLGVRGGSYRVLPTGALEITASLPSHAGRYTCAARNPAGVAYKHITLSVQEPPEIKRMVEEVEVVLHQGVVLPCDAQGFPRPSVTWQREGVPLATGHRMAVLSNGALKFSRVTLGDAGTYQCLAQNAAGTAVGRTRLVLQVPPVLSVPRLEYSAVLGQPVSLECGADGQPPPEVSWHRDRRPLLDGSHLRVFANGTLRIAAVQRGDAGTYTCSAHNAAGRASHDIRLAIQILPMIPVGQSELSVMQGFQALLPCAAQGHPEPRVSWEKRGVLVPNLPGKFTTLRSGELIIERAEAGDAGVFTCVATNAAGSARQDIQLSVNMRPAFKELPGDLTLNRGQSLSLSCHAQGTPTPTITWSVNNHPLTGVSVDESGRSTLLIQNVTMADAGTYLCVAENSVGRIHTLSFVRIREPPSLRGEAHTSQTVAQGGVALLDCAVRGDPAPVLRWFRDGRPLLGSLRLQPLRNGSLAVYSVTSGDSGEYRCVAESEAGVAERTISLKVQIPGGYSNWQAWGPCSVTCGRGIQERIRLCNNPAPANGGPPCEGPSVDSRGCQASLCPGESPRRARGSLIGMVNEREFGVAFLEANITDNPEDGTSTLQAHVDNVPPSVGPLLRVLVSVFTPIYWTTVQQSADTMNGYSQTQGHFRQESQLEFQTGEILKLTHVARGLDPEGVLLVDIVINGYLPPTLATSHLTLQEFDESYVQTGPGQLYAWSSQSLAGGEGGPQLGDEGPLMLRCNHTLAFEAPQDRQGPLLQLLKLTGISGLYSTFTLSLHFQMTATLLLPDGDGESCPNGFVLDTASYCTDEDECVVGSPCSHSCNNIMGGFSCTCPTGFSISPRSHTCQDIDECAQGSHMCHYNQLCVNTVGTYRCQAKCGHGFKPSLSATGCEDVDECKESSVSPCQHQCVNTLGSYRCSCHPGYQMSGHRCLDINECMRSVCPANQQCRNTDGGYECLDSCPAGMTPADDGACVDIDECQDGSHMCRYSQICQNTVGGYGCVCPRGYSSQGIGRPCLDIDECLQSPSPCAHQCRNVPGSFRCVCPAGTVLLGDGRSCAGLERGHTLRNGTRVRIPLRPQLVSTLGRPYLAHLPQQQPSSRSPRHGCPPGYTSQQGSCVDIDECAQRKPCQHECVNTLGSYHCVCPPGYQLMANSRTCKDIDECAVQAVQCGVNQMCFNTRGSYQCLDTPCPAHYRRGGTPGTCYRPCSRPDCAPGGSPLLLQYKLLTLPLGIPANHNVVRLSAFSEAGVLQERTSFRLLEQSYEGSSGGPVRPFGIRDEAGRGIIFTLRPLDTAGLLRLRVQATTLSNEGRITYQSIFIIYISISTYPY</sequence>
<comment type="caution">
    <text evidence="16">The sequence shown here is derived from an EMBL/GenBank/DDBJ whole genome shotgun (WGS) entry which is preliminary data.</text>
</comment>
<dbReference type="SMART" id="SM00406">
    <property type="entry name" value="IGv"/>
    <property type="match status" value="6"/>
</dbReference>
<dbReference type="Proteomes" id="UP001591681">
    <property type="component" value="Unassembled WGS sequence"/>
</dbReference>
<dbReference type="InterPro" id="IPR006605">
    <property type="entry name" value="G2_nidogen/fibulin_G2F"/>
</dbReference>
<dbReference type="Pfam" id="PF07645">
    <property type="entry name" value="EGF_CA"/>
    <property type="match status" value="4"/>
</dbReference>
<dbReference type="SMART" id="SM00209">
    <property type="entry name" value="TSP1"/>
    <property type="match status" value="1"/>
</dbReference>
<dbReference type="InterPro" id="IPR013106">
    <property type="entry name" value="Ig_V-set"/>
</dbReference>
<dbReference type="Gene3D" id="2.20.100.10">
    <property type="entry name" value="Thrombospondin type-1 (TSP1) repeat"/>
    <property type="match status" value="1"/>
</dbReference>
<dbReference type="FunFam" id="2.10.25.10:FF:000010">
    <property type="entry name" value="Pro-epidermal growth factor"/>
    <property type="match status" value="1"/>
</dbReference>
<proteinExistence type="predicted"/>
<dbReference type="InterPro" id="IPR003598">
    <property type="entry name" value="Ig_sub2"/>
</dbReference>
<dbReference type="InterPro" id="IPR051170">
    <property type="entry name" value="Neural/epithelial_adhesion"/>
</dbReference>
<dbReference type="SUPFAM" id="SSF57184">
    <property type="entry name" value="Growth factor receptor domain"/>
    <property type="match status" value="1"/>
</dbReference>
<evidence type="ECO:0000256" key="8">
    <source>
        <dbReference type="ARBA" id="ARBA00022837"/>
    </source>
</evidence>
<dbReference type="InterPro" id="IPR013783">
    <property type="entry name" value="Ig-like_fold"/>
</dbReference>
<feature type="domain" description="Ig-like" evidence="14">
    <location>
        <begin position="505"/>
        <end position="592"/>
    </location>
</feature>
<evidence type="ECO:0000256" key="7">
    <source>
        <dbReference type="ARBA" id="ARBA00022737"/>
    </source>
</evidence>
<keyword evidence="11" id="KW-0393">Immunoglobulin domain</keyword>
<dbReference type="SUPFAM" id="SSF82895">
    <property type="entry name" value="TSP-1 type 1 repeat"/>
    <property type="match status" value="1"/>
</dbReference>
<dbReference type="PANTHER" id="PTHR12231:SF253">
    <property type="entry name" value="DPR-INTERACTING PROTEIN ETA, ISOFORM B-RELATED"/>
    <property type="match status" value="1"/>
</dbReference>
<dbReference type="SMART" id="SM00409">
    <property type="entry name" value="IG"/>
    <property type="match status" value="13"/>
</dbReference>
<dbReference type="Pfam" id="PF13927">
    <property type="entry name" value="Ig_3"/>
    <property type="match status" value="6"/>
</dbReference>
<dbReference type="Pfam" id="PF07474">
    <property type="entry name" value="G2F"/>
    <property type="match status" value="1"/>
</dbReference>
<keyword evidence="8" id="KW-0106">Calcium</keyword>
<feature type="disulfide bond" evidence="12">
    <location>
        <begin position="1537"/>
        <end position="1547"/>
    </location>
</feature>
<dbReference type="Pfam" id="PF00090">
    <property type="entry name" value="TSP_1"/>
    <property type="match status" value="1"/>
</dbReference>
<evidence type="ECO:0000259" key="14">
    <source>
        <dbReference type="PROSITE" id="PS50835"/>
    </source>
</evidence>
<dbReference type="InterPro" id="IPR026823">
    <property type="entry name" value="cEGF"/>
</dbReference>
<dbReference type="SUPFAM" id="SSF57196">
    <property type="entry name" value="EGF/Laminin"/>
    <property type="match status" value="4"/>
</dbReference>
<dbReference type="InterPro" id="IPR018097">
    <property type="entry name" value="EGF_Ca-bd_CS"/>
</dbReference>
<dbReference type="CDD" id="cd00096">
    <property type="entry name" value="Ig"/>
    <property type="match status" value="3"/>
</dbReference>
<keyword evidence="2" id="KW-0964">Secreted</keyword>
<dbReference type="PROSITE" id="PS50026">
    <property type="entry name" value="EGF_3"/>
    <property type="match status" value="5"/>
</dbReference>
<feature type="domain" description="Ig-like" evidence="14">
    <location>
        <begin position="46"/>
        <end position="134"/>
    </location>
</feature>
<evidence type="ECO:0000256" key="1">
    <source>
        <dbReference type="ARBA" id="ARBA00004498"/>
    </source>
</evidence>
<evidence type="ECO:0000256" key="3">
    <source>
        <dbReference type="ARBA" id="ARBA00022530"/>
    </source>
</evidence>
<dbReference type="FunFam" id="2.60.40.10:FF:000503">
    <property type="entry name" value="Hemicentin 1"/>
    <property type="match status" value="1"/>
</dbReference>
<organism evidence="16 17">
    <name type="scientific">Coilia grayii</name>
    <name type="common">Gray's grenadier anchovy</name>
    <dbReference type="NCBI Taxonomy" id="363190"/>
    <lineage>
        <taxon>Eukaryota</taxon>
        <taxon>Metazoa</taxon>
        <taxon>Chordata</taxon>
        <taxon>Craniata</taxon>
        <taxon>Vertebrata</taxon>
        <taxon>Euteleostomi</taxon>
        <taxon>Actinopterygii</taxon>
        <taxon>Neopterygii</taxon>
        <taxon>Teleostei</taxon>
        <taxon>Clupei</taxon>
        <taxon>Clupeiformes</taxon>
        <taxon>Clupeoidei</taxon>
        <taxon>Engraulidae</taxon>
        <taxon>Coilinae</taxon>
        <taxon>Coilia</taxon>
    </lineage>
</organism>
<dbReference type="Gene3D" id="2.40.155.10">
    <property type="entry name" value="Green fluorescent protein"/>
    <property type="match status" value="1"/>
</dbReference>
<feature type="domain" description="Ig-like" evidence="14">
    <location>
        <begin position="151"/>
        <end position="219"/>
    </location>
</feature>
<dbReference type="FunFam" id="2.10.25.10:FF:000210">
    <property type="entry name" value="Hemicentin 1"/>
    <property type="match status" value="1"/>
</dbReference>
<dbReference type="PROSITE" id="PS50993">
    <property type="entry name" value="NIDOGEN_G2"/>
    <property type="match status" value="1"/>
</dbReference>
<gene>
    <name evidence="16" type="ORF">ACEWY4_012455</name>
</gene>
<feature type="domain" description="Ig-like" evidence="14">
    <location>
        <begin position="321"/>
        <end position="410"/>
    </location>
</feature>
<evidence type="ECO:0000259" key="15">
    <source>
        <dbReference type="PROSITE" id="PS50993"/>
    </source>
</evidence>
<dbReference type="InterPro" id="IPR036383">
    <property type="entry name" value="TSP1_rpt_sf"/>
</dbReference>
<evidence type="ECO:0000256" key="6">
    <source>
        <dbReference type="ARBA" id="ARBA00022729"/>
    </source>
</evidence>
<evidence type="ECO:0000256" key="10">
    <source>
        <dbReference type="ARBA" id="ARBA00023180"/>
    </source>
</evidence>
<dbReference type="FunFam" id="2.60.40.10:FF:000285">
    <property type="entry name" value="Hemicentin 1"/>
    <property type="match status" value="2"/>
</dbReference>
<dbReference type="FunFam" id="2.10.25.10:FF:000352">
    <property type="entry name" value="Hemicentin 1"/>
    <property type="match status" value="1"/>
</dbReference>
<dbReference type="InterPro" id="IPR049883">
    <property type="entry name" value="NOTCH1_EGF-like"/>
</dbReference>
<dbReference type="PANTHER" id="PTHR12231">
    <property type="entry name" value="CTX-RELATED TYPE I TRANSMEMBRANE PROTEIN"/>
    <property type="match status" value="1"/>
</dbReference>
<comment type="caution">
    <text evidence="12">Lacks conserved residue(s) required for the propagation of feature annotation.</text>
</comment>
<dbReference type="InterPro" id="IPR009017">
    <property type="entry name" value="GFP"/>
</dbReference>
<feature type="domain" description="Ig-like" evidence="14">
    <location>
        <begin position="690"/>
        <end position="776"/>
    </location>
</feature>
<keyword evidence="6" id="KW-0732">Signal</keyword>
<dbReference type="SMART" id="SM00181">
    <property type="entry name" value="EGF"/>
    <property type="match status" value="8"/>
</dbReference>
<dbReference type="FunFam" id="2.60.40.10:FF:000032">
    <property type="entry name" value="palladin isoform X1"/>
    <property type="match status" value="3"/>
</dbReference>
<dbReference type="FunFam" id="2.20.100.10:FF:000007">
    <property type="entry name" value="Thrombospondin 1"/>
    <property type="match status" value="1"/>
</dbReference>
<feature type="domain" description="Ig-like" evidence="14">
    <location>
        <begin position="961"/>
        <end position="1047"/>
    </location>
</feature>
<dbReference type="InterPro" id="IPR036179">
    <property type="entry name" value="Ig-like_dom_sf"/>
</dbReference>
<dbReference type="PROSITE" id="PS00010">
    <property type="entry name" value="ASX_HYDROXYL"/>
    <property type="match status" value="5"/>
</dbReference>
<feature type="domain" description="EGF-like" evidence="13">
    <location>
        <begin position="1844"/>
        <end position="1883"/>
    </location>
</feature>
<dbReference type="FunFam" id="2.60.40.10:FF:000186">
    <property type="entry name" value="Hemicentin 1"/>
    <property type="match status" value="4"/>
</dbReference>
<feature type="disulfide bond" evidence="12">
    <location>
        <begin position="1848"/>
        <end position="1858"/>
    </location>
</feature>
<dbReference type="InterPro" id="IPR000742">
    <property type="entry name" value="EGF"/>
</dbReference>
<dbReference type="InterPro" id="IPR013098">
    <property type="entry name" value="Ig_I-set"/>
</dbReference>
<dbReference type="InterPro" id="IPR000884">
    <property type="entry name" value="TSP1_rpt"/>
</dbReference>
<dbReference type="Pfam" id="PF07679">
    <property type="entry name" value="I-set"/>
    <property type="match status" value="7"/>
</dbReference>
<feature type="domain" description="Ig-like" evidence="14">
    <location>
        <begin position="1141"/>
        <end position="1225"/>
    </location>
</feature>
<feature type="domain" description="Ig-like" evidence="14">
    <location>
        <begin position="228"/>
        <end position="316"/>
    </location>
</feature>
<dbReference type="FunFam" id="2.10.25.10:FF:000005">
    <property type="entry name" value="Fibrillin 2"/>
    <property type="match status" value="2"/>
</dbReference>
<feature type="domain" description="Ig-like" evidence="14">
    <location>
        <begin position="597"/>
        <end position="683"/>
    </location>
</feature>
<keyword evidence="4 12" id="KW-0245">EGF-like domain</keyword>
<evidence type="ECO:0000256" key="11">
    <source>
        <dbReference type="ARBA" id="ARBA00023319"/>
    </source>
</evidence>
<dbReference type="InterPro" id="IPR001881">
    <property type="entry name" value="EGF-like_Ca-bd_dom"/>
</dbReference>
<keyword evidence="3" id="KW-0272">Extracellular matrix</keyword>
<dbReference type="SUPFAM" id="SSF54511">
    <property type="entry name" value="GFP-like"/>
    <property type="match status" value="1"/>
</dbReference>
<dbReference type="Gene3D" id="2.60.40.10">
    <property type="entry name" value="Immunoglobulins"/>
    <property type="match status" value="13"/>
</dbReference>
<keyword evidence="10" id="KW-0325">Glycoprotein</keyword>
<dbReference type="CDD" id="cd00054">
    <property type="entry name" value="EGF_CA"/>
    <property type="match status" value="8"/>
</dbReference>
<dbReference type="SMART" id="SM00408">
    <property type="entry name" value="IGc2"/>
    <property type="match status" value="13"/>
</dbReference>
<dbReference type="EMBL" id="JBHFQA010000010">
    <property type="protein sequence ID" value="KAL2092657.1"/>
    <property type="molecule type" value="Genomic_DNA"/>
</dbReference>
<feature type="domain" description="Ig-like" evidence="14">
    <location>
        <begin position="870"/>
        <end position="956"/>
    </location>
</feature>
<dbReference type="PROSITE" id="PS01187">
    <property type="entry name" value="EGF_CA"/>
    <property type="match status" value="3"/>
</dbReference>
<evidence type="ECO:0000256" key="12">
    <source>
        <dbReference type="PROSITE-ProRule" id="PRU00076"/>
    </source>
</evidence>
<evidence type="ECO:0000259" key="13">
    <source>
        <dbReference type="PROSITE" id="PS50026"/>
    </source>
</evidence>
<dbReference type="PROSITE" id="PS50092">
    <property type="entry name" value="TSP1"/>
    <property type="match status" value="1"/>
</dbReference>
<evidence type="ECO:0000256" key="9">
    <source>
        <dbReference type="ARBA" id="ARBA00023157"/>
    </source>
</evidence>
<feature type="domain" description="EGF-like" evidence="13">
    <location>
        <begin position="1618"/>
        <end position="1657"/>
    </location>
</feature>